<organism evidence="2 3">
    <name type="scientific">Caerostris darwini</name>
    <dbReference type="NCBI Taxonomy" id="1538125"/>
    <lineage>
        <taxon>Eukaryota</taxon>
        <taxon>Metazoa</taxon>
        <taxon>Ecdysozoa</taxon>
        <taxon>Arthropoda</taxon>
        <taxon>Chelicerata</taxon>
        <taxon>Arachnida</taxon>
        <taxon>Araneae</taxon>
        <taxon>Araneomorphae</taxon>
        <taxon>Entelegynae</taxon>
        <taxon>Araneoidea</taxon>
        <taxon>Araneidae</taxon>
        <taxon>Caerostris</taxon>
    </lineage>
</organism>
<proteinExistence type="predicted"/>
<dbReference type="EMBL" id="BPLQ01009436">
    <property type="protein sequence ID" value="GIY43970.1"/>
    <property type="molecule type" value="Genomic_DNA"/>
</dbReference>
<feature type="region of interest" description="Disordered" evidence="1">
    <location>
        <begin position="21"/>
        <end position="43"/>
    </location>
</feature>
<accession>A0AAV4TGU6</accession>
<sequence>MVTLHAHGILIHIDAAGSWWTTDGNTADHSKSPRPTDRKVSTDHRLSSRLIFAFFFHYRYRVRGRWKGICGNKGDCFYGFGRIRERSE</sequence>
<protein>
    <submittedName>
        <fullName evidence="2">Uncharacterized protein</fullName>
    </submittedName>
</protein>
<dbReference type="AlphaFoldDB" id="A0AAV4TGU6"/>
<evidence type="ECO:0000256" key="1">
    <source>
        <dbReference type="SAM" id="MobiDB-lite"/>
    </source>
</evidence>
<evidence type="ECO:0000313" key="3">
    <source>
        <dbReference type="Proteomes" id="UP001054837"/>
    </source>
</evidence>
<name>A0AAV4TGU6_9ARAC</name>
<gene>
    <name evidence="2" type="ORF">CDAR_423001</name>
</gene>
<comment type="caution">
    <text evidence="2">The sequence shown here is derived from an EMBL/GenBank/DDBJ whole genome shotgun (WGS) entry which is preliminary data.</text>
</comment>
<reference evidence="2 3" key="1">
    <citation type="submission" date="2021-06" db="EMBL/GenBank/DDBJ databases">
        <title>Caerostris darwini draft genome.</title>
        <authorList>
            <person name="Kono N."/>
            <person name="Arakawa K."/>
        </authorList>
    </citation>
    <scope>NUCLEOTIDE SEQUENCE [LARGE SCALE GENOMIC DNA]</scope>
</reference>
<evidence type="ECO:0000313" key="2">
    <source>
        <dbReference type="EMBL" id="GIY43970.1"/>
    </source>
</evidence>
<dbReference type="Proteomes" id="UP001054837">
    <property type="component" value="Unassembled WGS sequence"/>
</dbReference>
<feature type="compositionally biased region" description="Basic and acidic residues" evidence="1">
    <location>
        <begin position="26"/>
        <end position="43"/>
    </location>
</feature>
<keyword evidence="3" id="KW-1185">Reference proteome</keyword>